<keyword evidence="3" id="KW-1185">Reference proteome</keyword>
<protein>
    <submittedName>
        <fullName evidence="2">Uncharacterized protein</fullName>
    </submittedName>
</protein>
<dbReference type="EMBL" id="CP001964">
    <property type="protein sequence ID" value="ADG76387.1"/>
    <property type="molecule type" value="Genomic_DNA"/>
</dbReference>
<evidence type="ECO:0000256" key="1">
    <source>
        <dbReference type="SAM" id="MobiDB-lite"/>
    </source>
</evidence>
<organism evidence="2 3">
    <name type="scientific">Cellulomonas flavigena (strain ATCC 482 / DSM 20109 / BCRC 11376 / JCM 18109 / NBRC 3775 / NCIMB 8073 / NRS 134)</name>
    <dbReference type="NCBI Taxonomy" id="446466"/>
    <lineage>
        <taxon>Bacteria</taxon>
        <taxon>Bacillati</taxon>
        <taxon>Actinomycetota</taxon>
        <taxon>Actinomycetes</taxon>
        <taxon>Micrococcales</taxon>
        <taxon>Cellulomonadaceae</taxon>
        <taxon>Cellulomonas</taxon>
    </lineage>
</organism>
<reference evidence="2 3" key="1">
    <citation type="journal article" date="2010" name="Stand. Genomic Sci.">
        <title>Complete genome sequence of Cellulomonas flavigena type strain (134).</title>
        <authorList>
            <person name="Abt B."/>
            <person name="Foster B."/>
            <person name="Lapidus A."/>
            <person name="Clum A."/>
            <person name="Sun H."/>
            <person name="Pukall R."/>
            <person name="Lucas S."/>
            <person name="Glavina Del Rio T."/>
            <person name="Nolan M."/>
            <person name="Tice H."/>
            <person name="Cheng J.F."/>
            <person name="Pitluck S."/>
            <person name="Liolios K."/>
            <person name="Ivanova N."/>
            <person name="Mavromatis K."/>
            <person name="Ovchinnikova G."/>
            <person name="Pati A."/>
            <person name="Goodwin L."/>
            <person name="Chen A."/>
            <person name="Palaniappan K."/>
            <person name="Land M."/>
            <person name="Hauser L."/>
            <person name="Chang Y.J."/>
            <person name="Jeffries C.D."/>
            <person name="Rohde M."/>
            <person name="Goker M."/>
            <person name="Woyke T."/>
            <person name="Bristow J."/>
            <person name="Eisen J.A."/>
            <person name="Markowitz V."/>
            <person name="Hugenholtz P."/>
            <person name="Kyrpides N.C."/>
            <person name="Klenk H.P."/>
        </authorList>
    </citation>
    <scope>NUCLEOTIDE SEQUENCE [LARGE SCALE GENOMIC DNA]</scope>
    <source>
        <strain evidence="3">ATCC 482 / DSM 20109 / BCRC 11376 / JCM 18109 / NBRC 3775 / NCIMB 8073 / NRS 134</strain>
    </source>
</reference>
<feature type="region of interest" description="Disordered" evidence="1">
    <location>
        <begin position="275"/>
        <end position="298"/>
    </location>
</feature>
<proteinExistence type="predicted"/>
<name>D5UDD1_CELFN</name>
<dbReference type="KEGG" id="cfl:Cfla_3515"/>
<dbReference type="Proteomes" id="UP000000849">
    <property type="component" value="Chromosome"/>
</dbReference>
<dbReference type="STRING" id="446466.Cfla_3515"/>
<evidence type="ECO:0000313" key="2">
    <source>
        <dbReference type="EMBL" id="ADG76387.1"/>
    </source>
</evidence>
<dbReference type="HOGENOM" id="CLU_575819_0_0_11"/>
<gene>
    <name evidence="2" type="ordered locus">Cfla_3515</name>
</gene>
<accession>D5UDD1</accession>
<dbReference type="AlphaFoldDB" id="D5UDD1"/>
<sequence>MDDQTRPERDGLAWVWDGAPPGAWTVTVPLPRGASYQVDPADPWTTVGWEIPPGVDAGVVAVAFGEEWAALLASALTAGGDPTVPRPPRVADGWARLAVVRAVAGNGIVTVHPDLVALDEALAWAWAGQDEMAHARLADAPCILEELLAVAQAGLLPVACEDDVRAAWSLAERLGLDTPGTPLPGGTDLAARVDTTDVADLAASAQDDARSTWLLGRLSGAAVAAGGAGLAEELADAVPGDHPVVPAPVPVRRPTIAEVVAVHALQPVLEQAAVDGLPPDDAHPDGPRGGRPGGLDGASVDEVRAALAVYRERGVARRVAELEAWLAQREPDLTAELADLVDADLVLMVWGFELRLEGATAHRGTDLAAGPVRLPLESEALFHELLGRARVETDGWPALTLALDGQHLTVDLWLPAEPARPVAAARVVVPTSSGAVEVALTGVDELQATGAVDLAPGAVLTTGAVEVVGVRHAG</sequence>
<evidence type="ECO:0000313" key="3">
    <source>
        <dbReference type="Proteomes" id="UP000000849"/>
    </source>
</evidence>
<dbReference type="RefSeq" id="WP_013118715.1">
    <property type="nucleotide sequence ID" value="NC_014151.1"/>
</dbReference>